<comment type="caution">
    <text evidence="3">The sequence shown here is derived from an EMBL/GenBank/DDBJ whole genome shotgun (WGS) entry which is preliminary data.</text>
</comment>
<keyword evidence="1" id="KW-0597">Phosphoprotein</keyword>
<protein>
    <submittedName>
        <fullName evidence="3">HPt (Histidine-containing phosphotransfer) domain-containing protein</fullName>
    </submittedName>
</protein>
<dbReference type="SUPFAM" id="SSF47226">
    <property type="entry name" value="Histidine-containing phosphotransfer domain, HPT domain"/>
    <property type="match status" value="1"/>
</dbReference>
<feature type="domain" description="HPt" evidence="2">
    <location>
        <begin position="17"/>
        <end position="106"/>
    </location>
</feature>
<keyword evidence="4" id="KW-1185">Reference proteome</keyword>
<proteinExistence type="predicted"/>
<evidence type="ECO:0000313" key="3">
    <source>
        <dbReference type="EMBL" id="MDR6299503.1"/>
    </source>
</evidence>
<dbReference type="RefSeq" id="WP_309726248.1">
    <property type="nucleotide sequence ID" value="NZ_JAVDQA010000001.1"/>
</dbReference>
<evidence type="ECO:0000313" key="4">
    <source>
        <dbReference type="Proteomes" id="UP001257659"/>
    </source>
</evidence>
<name>A0ABU1K4J7_9FLAO</name>
<dbReference type="PROSITE" id="PS50894">
    <property type="entry name" value="HPT"/>
    <property type="match status" value="1"/>
</dbReference>
<dbReference type="Pfam" id="PF01627">
    <property type="entry name" value="Hpt"/>
    <property type="match status" value="1"/>
</dbReference>
<accession>A0ABU1K4J7</accession>
<evidence type="ECO:0000256" key="1">
    <source>
        <dbReference type="PROSITE-ProRule" id="PRU00110"/>
    </source>
</evidence>
<sequence length="106" mass="12227">MKEQPNLSSIKELSGGDTDFESLLINIIKKELPEEIETYHNNLSSKNYQLAADNVHKLKHKISALGLEASYYLATDYENELRENNLSKKYDFEEVLEAMTNFVNKL</sequence>
<dbReference type="Proteomes" id="UP001257659">
    <property type="component" value="Unassembled WGS sequence"/>
</dbReference>
<dbReference type="InterPro" id="IPR008207">
    <property type="entry name" value="Sig_transdc_His_kin_Hpt_dom"/>
</dbReference>
<dbReference type="EMBL" id="JAVDQA010000001">
    <property type="protein sequence ID" value="MDR6299503.1"/>
    <property type="molecule type" value="Genomic_DNA"/>
</dbReference>
<dbReference type="InterPro" id="IPR036641">
    <property type="entry name" value="HPT_dom_sf"/>
</dbReference>
<evidence type="ECO:0000259" key="2">
    <source>
        <dbReference type="PROSITE" id="PS50894"/>
    </source>
</evidence>
<dbReference type="Gene3D" id="1.20.120.160">
    <property type="entry name" value="HPT domain"/>
    <property type="match status" value="1"/>
</dbReference>
<feature type="modified residue" description="Phosphohistidine" evidence="1">
    <location>
        <position position="56"/>
    </location>
</feature>
<gene>
    <name evidence="3" type="ORF">GGR31_000119</name>
</gene>
<reference evidence="3 4" key="1">
    <citation type="submission" date="2023-07" db="EMBL/GenBank/DDBJ databases">
        <title>Genomic Encyclopedia of Type Strains, Phase IV (KMG-IV): sequencing the most valuable type-strain genomes for metagenomic binning, comparative biology and taxonomic classification.</title>
        <authorList>
            <person name="Goeker M."/>
        </authorList>
    </citation>
    <scope>NUCLEOTIDE SEQUENCE [LARGE SCALE GENOMIC DNA]</scope>
    <source>
        <strain evidence="3 4">DSM 102814</strain>
    </source>
</reference>
<organism evidence="3 4">
    <name type="scientific">Mesonia maritima</name>
    <dbReference type="NCBI Taxonomy" id="1793873"/>
    <lineage>
        <taxon>Bacteria</taxon>
        <taxon>Pseudomonadati</taxon>
        <taxon>Bacteroidota</taxon>
        <taxon>Flavobacteriia</taxon>
        <taxon>Flavobacteriales</taxon>
        <taxon>Flavobacteriaceae</taxon>
        <taxon>Mesonia</taxon>
    </lineage>
</organism>